<dbReference type="GeneID" id="7844578"/>
<keyword evidence="1" id="KW-0175">Coiled coil</keyword>
<proteinExistence type="predicted"/>
<feature type="transmembrane region" description="Helical" evidence="2">
    <location>
        <begin position="7"/>
        <end position="23"/>
    </location>
</feature>
<protein>
    <submittedName>
        <fullName evidence="4">MAC/perforin domain protein</fullName>
    </submittedName>
</protein>
<dbReference type="AlphaFoldDB" id="Q23RR2"/>
<organism evidence="4 5">
    <name type="scientific">Tetrahymena thermophila (strain SB210)</name>
    <dbReference type="NCBI Taxonomy" id="312017"/>
    <lineage>
        <taxon>Eukaryota</taxon>
        <taxon>Sar</taxon>
        <taxon>Alveolata</taxon>
        <taxon>Ciliophora</taxon>
        <taxon>Intramacronucleata</taxon>
        <taxon>Oligohymenophorea</taxon>
        <taxon>Hymenostomatida</taxon>
        <taxon>Tetrahymenina</taxon>
        <taxon>Tetrahymenidae</taxon>
        <taxon>Tetrahymena</taxon>
    </lineage>
</organism>
<dbReference type="InParanoid" id="Q23RR2"/>
<accession>Q23RR2</accession>
<dbReference type="RefSeq" id="XP_001019468.1">
    <property type="nucleotide sequence ID" value="XM_001019468.1"/>
</dbReference>
<reference evidence="5" key="1">
    <citation type="journal article" date="2006" name="PLoS Biol.">
        <title>Macronuclear genome sequence of the ciliate Tetrahymena thermophila, a model eukaryote.</title>
        <authorList>
            <person name="Eisen J.A."/>
            <person name="Coyne R.S."/>
            <person name="Wu M."/>
            <person name="Wu D."/>
            <person name="Thiagarajan M."/>
            <person name="Wortman J.R."/>
            <person name="Badger J.H."/>
            <person name="Ren Q."/>
            <person name="Amedeo P."/>
            <person name="Jones K.M."/>
            <person name="Tallon L.J."/>
            <person name="Delcher A.L."/>
            <person name="Salzberg S.L."/>
            <person name="Silva J.C."/>
            <person name="Haas B.J."/>
            <person name="Majoros W.H."/>
            <person name="Farzad M."/>
            <person name="Carlton J.M."/>
            <person name="Smith R.K. Jr."/>
            <person name="Garg J."/>
            <person name="Pearlman R.E."/>
            <person name="Karrer K.M."/>
            <person name="Sun L."/>
            <person name="Manning G."/>
            <person name="Elde N.C."/>
            <person name="Turkewitz A.P."/>
            <person name="Asai D.J."/>
            <person name="Wilkes D.E."/>
            <person name="Wang Y."/>
            <person name="Cai H."/>
            <person name="Collins K."/>
            <person name="Stewart B.A."/>
            <person name="Lee S.R."/>
            <person name="Wilamowska K."/>
            <person name="Weinberg Z."/>
            <person name="Ruzzo W.L."/>
            <person name="Wloga D."/>
            <person name="Gaertig J."/>
            <person name="Frankel J."/>
            <person name="Tsao C.-C."/>
            <person name="Gorovsky M.A."/>
            <person name="Keeling P.J."/>
            <person name="Waller R.F."/>
            <person name="Patron N.J."/>
            <person name="Cherry J.M."/>
            <person name="Stover N.A."/>
            <person name="Krieger C.J."/>
            <person name="del Toro C."/>
            <person name="Ryder H.F."/>
            <person name="Williamson S.C."/>
            <person name="Barbeau R.A."/>
            <person name="Hamilton E.P."/>
            <person name="Orias E."/>
        </authorList>
    </citation>
    <scope>NUCLEOTIDE SEQUENCE [LARGE SCALE GENOMIC DNA]</scope>
    <source>
        <strain evidence="5">SB210</strain>
    </source>
</reference>
<evidence type="ECO:0000313" key="5">
    <source>
        <dbReference type="Proteomes" id="UP000009168"/>
    </source>
</evidence>
<dbReference type="Proteomes" id="UP000009168">
    <property type="component" value="Unassembled WGS sequence"/>
</dbReference>
<dbReference type="InterPro" id="IPR020864">
    <property type="entry name" value="MACPF"/>
</dbReference>
<gene>
    <name evidence="4" type="ORF">TTHERM_01186250</name>
</gene>
<dbReference type="PROSITE" id="PS51412">
    <property type="entry name" value="MACPF_2"/>
    <property type="match status" value="1"/>
</dbReference>
<keyword evidence="2" id="KW-0812">Transmembrane</keyword>
<feature type="coiled-coil region" evidence="1">
    <location>
        <begin position="378"/>
        <end position="405"/>
    </location>
</feature>
<evidence type="ECO:0000256" key="1">
    <source>
        <dbReference type="SAM" id="Coils"/>
    </source>
</evidence>
<evidence type="ECO:0000256" key="2">
    <source>
        <dbReference type="SAM" id="Phobius"/>
    </source>
</evidence>
<dbReference type="KEGG" id="tet:TTHERM_01186250"/>
<sequence>MACQITILNIIIIFIFTPIYAFSKVDLNQAHVEELQVSGNLRQNSNKRQLFQLMSQSIIEEAIQDLCPFPGYQGSYCIENSEQSDALFRNQRKTAYKAQTGQETQQIYRMPQGIGTSFDITTGDLKLPVVQLTYQKEPTEQQVWRDDLTGNQFIIADETDVEQIQLQPDVKIYKNEFDLSDIWTNAVQNGEWFGGWYSQSKDINDVYSKFFKGDQEISIAQLTKNVIRLKFKTDNLKLNKYAQMAVDALPKVFQPQIYNDFLESWGTHISVDTFIGGMIEKLTVFKNCVYATSSFNGNGGLSPDQLAQALNNELHGNKADDYFVARRKVSIDQRLGGNPEDVQNWENTVSLNPALLKINRFVSWDNFIQDQDVKTNLQQAIQNRIESMKQKQANYQQQVKEQRRIENCGPKTAYAVQGNGISTFLNYQITLVQPMNFLVSEDFKLQDSSQCAPGLPFDISKSRCSSSEFGKMTHLAIPKEVRYERDDQGNFRTILREAYGDWVDKGCSVAFVPGFPQFQDFSQYPPRNSRFQMICVGCTPIIVEQTGGKLFKCNCPEF</sequence>
<dbReference type="EMBL" id="GG662642">
    <property type="protein sequence ID" value="EAR99223.1"/>
    <property type="molecule type" value="Genomic_DNA"/>
</dbReference>
<feature type="domain" description="MACPF" evidence="3">
    <location>
        <begin position="97"/>
        <end position="399"/>
    </location>
</feature>
<keyword evidence="5" id="KW-1185">Reference proteome</keyword>
<dbReference type="eggNOG" id="ENOG502R472">
    <property type="taxonomic scope" value="Eukaryota"/>
</dbReference>
<keyword evidence="2" id="KW-0472">Membrane</keyword>
<evidence type="ECO:0000313" key="4">
    <source>
        <dbReference type="EMBL" id="EAR99223.1"/>
    </source>
</evidence>
<evidence type="ECO:0000259" key="3">
    <source>
        <dbReference type="PROSITE" id="PS51412"/>
    </source>
</evidence>
<dbReference type="HOGENOM" id="CLU_022058_0_0_1"/>
<dbReference type="Pfam" id="PF01823">
    <property type="entry name" value="MACPF"/>
    <property type="match status" value="1"/>
</dbReference>
<name>Q23RR2_TETTS</name>
<keyword evidence="2" id="KW-1133">Transmembrane helix</keyword>
<dbReference type="OrthoDB" id="1366754at2759"/>